<dbReference type="EC" id="1.8.-.-" evidence="9"/>
<dbReference type="GO" id="GO:0046872">
    <property type="term" value="F:metal ion binding"/>
    <property type="evidence" value="ECO:0007669"/>
    <property type="project" value="UniProtKB-KW"/>
</dbReference>
<name>A0A9Y1BKM6_9ARCH</name>
<comment type="function">
    <text evidence="9">Part of a complex that catalyzes the reversible reduction of CoM-S-S-CoB to the thiol-coenzymes H-S-CoM (coenzyme M) and H-S-CoB (coenzyme B).</text>
</comment>
<dbReference type="Pfam" id="PF12831">
    <property type="entry name" value="FAD_oxidored"/>
    <property type="match status" value="1"/>
</dbReference>
<feature type="domain" description="4Fe-4S ferredoxin-type" evidence="10">
    <location>
        <begin position="241"/>
        <end position="271"/>
    </location>
</feature>
<dbReference type="AlphaFoldDB" id="A0A9Y1BKM6"/>
<dbReference type="SUPFAM" id="SSF51905">
    <property type="entry name" value="FAD/NAD(P)-binding domain"/>
    <property type="match status" value="1"/>
</dbReference>
<evidence type="ECO:0000256" key="8">
    <source>
        <dbReference type="ARBA" id="ARBA00023014"/>
    </source>
</evidence>
<proteinExistence type="inferred from homology"/>
<feature type="domain" description="4Fe-4S ferredoxin-type" evidence="10">
    <location>
        <begin position="582"/>
        <end position="611"/>
    </location>
</feature>
<reference evidence="11" key="1">
    <citation type="journal article" date="2022" name="Nat. Microbiol.">
        <title>Unique mobile elements and scalable gene flow at the prokaryote-eukaryote boundary revealed by circularized Asgard archaea genomes.</title>
        <authorList>
            <person name="Wu F."/>
            <person name="Speth D.R."/>
            <person name="Philosof A."/>
            <person name="Cremiere A."/>
            <person name="Narayanan A."/>
            <person name="Barco R.A."/>
            <person name="Connon S.A."/>
            <person name="Amend J.P."/>
            <person name="Antoshechkin I.A."/>
            <person name="Orphan V.J."/>
        </authorList>
    </citation>
    <scope>NUCLEOTIDE SEQUENCE</scope>
    <source>
        <strain evidence="11">PM71</strain>
    </source>
</reference>
<comment type="subunit">
    <text evidence="9">The ferredoxin:CoB-CoM heterodisulfide reductase is composed of three subunits; HdrA, HdrB and HdrC.</text>
</comment>
<dbReference type="Gene3D" id="3.30.70.20">
    <property type="match status" value="2"/>
</dbReference>
<evidence type="ECO:0000259" key="10">
    <source>
        <dbReference type="PROSITE" id="PS51379"/>
    </source>
</evidence>
<evidence type="ECO:0000256" key="5">
    <source>
        <dbReference type="ARBA" id="ARBA00022827"/>
    </source>
</evidence>
<dbReference type="Gene3D" id="3.40.50.720">
    <property type="entry name" value="NAD(P)-binding Rossmann-like Domain"/>
    <property type="match status" value="1"/>
</dbReference>
<dbReference type="PANTHER" id="PTHR43498:SF1">
    <property type="entry name" value="COB--COM HETERODISULFIDE REDUCTASE IRON-SULFUR SUBUNIT A"/>
    <property type="match status" value="1"/>
</dbReference>
<keyword evidence="6 9" id="KW-0560">Oxidoreductase</keyword>
<keyword evidence="5 9" id="KW-0274">FAD</keyword>
<evidence type="ECO:0000256" key="3">
    <source>
        <dbReference type="ARBA" id="ARBA00022485"/>
    </source>
</evidence>
<dbReference type="EMBL" id="CP084166">
    <property type="protein sequence ID" value="UJG40502.1"/>
    <property type="molecule type" value="Genomic_DNA"/>
</dbReference>
<dbReference type="PANTHER" id="PTHR43498">
    <property type="entry name" value="FERREDOXIN:COB-COM HETERODISULFIDE REDUCTASE SUBUNIT A"/>
    <property type="match status" value="1"/>
</dbReference>
<evidence type="ECO:0000256" key="4">
    <source>
        <dbReference type="ARBA" id="ARBA00022723"/>
    </source>
</evidence>
<keyword evidence="4 9" id="KW-0479">Metal-binding</keyword>
<evidence type="ECO:0000313" key="11">
    <source>
        <dbReference type="EMBL" id="UJG40502.1"/>
    </source>
</evidence>
<evidence type="ECO:0000256" key="9">
    <source>
        <dbReference type="RuleBase" id="RU366072"/>
    </source>
</evidence>
<dbReference type="InterPro" id="IPR017896">
    <property type="entry name" value="4Fe4S_Fe-S-bd"/>
</dbReference>
<comment type="cofactor">
    <cofactor evidence="9">
        <name>[4Fe-4S] cluster</name>
        <dbReference type="ChEBI" id="CHEBI:49883"/>
    </cofactor>
</comment>
<comment type="pathway">
    <text evidence="9">Cofactor metabolism; coenzyme M-coenzyme B heterodisulfide reduction; coenzyme B and coenzyme M from coenzyme M-coenzyme B heterodisulfide: step 1/1.</text>
</comment>
<dbReference type="PROSITE" id="PS00198">
    <property type="entry name" value="4FE4S_FER_1"/>
    <property type="match status" value="2"/>
</dbReference>
<sequence>MKKEMDEKKKVGVFICHCGRNIAQTVDIEKLMEEVREKYDVEFVEDNMYMCSDPGQNLLKESIQAKNLDRVIVAACSRDMHEPTFRSAAQEAGLNPYLVEIANIREQVSWVHDDKEKATEKASKIIGSTIEKVVRDEPLEPLQIPVVQRALVIGGGIAGIQAALDIADAGYEVTLVEKSPTIGGHMAQLAETFPTLDCSQCILTPKMVALSRHPKINLLTTSEVVSVEGYVGNFKVQIRKNPRYVDVDKCNLCDDCTAVCPVVVHDEYNQGLAPRKAIYIPFPQAVPASYVIDEATCLGIDPLICSKCKDVCLVEAIDFDMQPEIIEEEFGAIVVATGYDIYPIENIGEYGYGSHPDIISGLDFERLLSANGPTQGVIRRPSDGKIPKTVVFVHCAGSRDPAKHLPYCSKICCMYSTKHALQYKHLVHDGTAINFYIDVRTAGKDYEEFYKRAAEEEQVIYVRGKVSEIIEDGDQLLVKGVDTLLGEAVEVHADLVVLATGLVPSKGTQEISHLLKLSCDSKGFLKEAHPKLKPVESALSGIFIAGTASGPKDIPETVAQASGAAAKAATILASEYLEREPQIAQVDPTTCGVCHTCIHVCPYGAIYLDEVVGRITVREALCEGCGSCAAACPSGSIELKNSTSEGIRARIKALLQG</sequence>
<keyword evidence="3 9" id="KW-0004">4Fe-4S</keyword>
<keyword evidence="7 9" id="KW-0408">Iron</keyword>
<protein>
    <recommendedName>
        <fullName evidence="9">CoB--CoM heterodisulfide reductase iron-sulfur subunit A</fullName>
        <ecNumber evidence="9">1.8.-.-</ecNumber>
    </recommendedName>
</protein>
<evidence type="ECO:0000256" key="1">
    <source>
        <dbReference type="ARBA" id="ARBA00001974"/>
    </source>
</evidence>
<comment type="similarity">
    <text evidence="2 9">Belongs to the HdrA family.</text>
</comment>
<comment type="cofactor">
    <cofactor evidence="1 9">
        <name>FAD</name>
        <dbReference type="ChEBI" id="CHEBI:57692"/>
    </cofactor>
</comment>
<organism evidence="11">
    <name type="scientific">Candidatus Heimdallarchaeum aukensis</name>
    <dbReference type="NCBI Taxonomy" id="2876573"/>
    <lineage>
        <taxon>Archaea</taxon>
        <taxon>Promethearchaeati</taxon>
        <taxon>Candidatus Heimdallarchaeota</taxon>
        <taxon>Candidatus Heimdallarchaeia (ex Rinke et al. 2021) (nom. nud.)</taxon>
        <taxon>Candidatus Heimdallarchaeales</taxon>
        <taxon>Candidatus Heimdallarchaeaceae</taxon>
        <taxon>Candidatus Heimdallarchaeum</taxon>
    </lineage>
</organism>
<keyword evidence="9" id="KW-0285">Flavoprotein</keyword>
<evidence type="ECO:0000256" key="6">
    <source>
        <dbReference type="ARBA" id="ARBA00023002"/>
    </source>
</evidence>
<dbReference type="InterPro" id="IPR017900">
    <property type="entry name" value="4Fe4S_Fe_S_CS"/>
</dbReference>
<dbReference type="Proteomes" id="UP001201020">
    <property type="component" value="Chromosome"/>
</dbReference>
<dbReference type="InterPro" id="IPR036188">
    <property type="entry name" value="FAD/NAD-bd_sf"/>
</dbReference>
<gene>
    <name evidence="11" type="ORF">K9W45_11780</name>
</gene>
<dbReference type="GO" id="GO:0051539">
    <property type="term" value="F:4 iron, 4 sulfur cluster binding"/>
    <property type="evidence" value="ECO:0007669"/>
    <property type="project" value="UniProtKB-UniRule"/>
</dbReference>
<evidence type="ECO:0000256" key="2">
    <source>
        <dbReference type="ARBA" id="ARBA00006561"/>
    </source>
</evidence>
<dbReference type="Gene3D" id="3.50.50.60">
    <property type="entry name" value="FAD/NAD(P)-binding domain"/>
    <property type="match status" value="1"/>
</dbReference>
<keyword evidence="8 9" id="KW-0411">Iron-sulfur</keyword>
<dbReference type="PROSITE" id="PS51379">
    <property type="entry name" value="4FE4S_FER_2"/>
    <property type="match status" value="3"/>
</dbReference>
<feature type="domain" description="4Fe-4S ferredoxin-type" evidence="10">
    <location>
        <begin position="613"/>
        <end position="642"/>
    </location>
</feature>
<accession>A0A9Y1BKM6</accession>
<dbReference type="GO" id="GO:0016491">
    <property type="term" value="F:oxidoreductase activity"/>
    <property type="evidence" value="ECO:0007669"/>
    <property type="project" value="UniProtKB-UniRule"/>
</dbReference>
<dbReference type="InterPro" id="IPR039650">
    <property type="entry name" value="HdrA-like"/>
</dbReference>
<dbReference type="SUPFAM" id="SSF54862">
    <property type="entry name" value="4Fe-4S ferredoxins"/>
    <property type="match status" value="1"/>
</dbReference>
<dbReference type="Pfam" id="PF12838">
    <property type="entry name" value="Fer4_7"/>
    <property type="match status" value="1"/>
</dbReference>
<evidence type="ECO:0000256" key="7">
    <source>
        <dbReference type="ARBA" id="ARBA00023004"/>
    </source>
</evidence>